<dbReference type="STRING" id="159449.B4N89_19570"/>
<evidence type="ECO:0000313" key="2">
    <source>
        <dbReference type="EMBL" id="OPC82842.1"/>
    </source>
</evidence>
<feature type="region of interest" description="Disordered" evidence="1">
    <location>
        <begin position="112"/>
        <end position="137"/>
    </location>
</feature>
<protein>
    <recommendedName>
        <fullName evidence="4">Secreted protein</fullName>
    </recommendedName>
</protein>
<dbReference type="Proteomes" id="UP000190037">
    <property type="component" value="Unassembled WGS sequence"/>
</dbReference>
<proteinExistence type="predicted"/>
<keyword evidence="3" id="KW-1185">Reference proteome</keyword>
<dbReference type="RefSeq" id="WP_078977132.1">
    <property type="nucleotide sequence ID" value="NZ_MWQN01000001.1"/>
</dbReference>
<accession>A0A1T3P1L9</accession>
<feature type="compositionally biased region" description="Low complexity" evidence="1">
    <location>
        <begin position="112"/>
        <end position="127"/>
    </location>
</feature>
<organism evidence="2 3">
    <name type="scientific">Embleya scabrispora</name>
    <dbReference type="NCBI Taxonomy" id="159449"/>
    <lineage>
        <taxon>Bacteria</taxon>
        <taxon>Bacillati</taxon>
        <taxon>Actinomycetota</taxon>
        <taxon>Actinomycetes</taxon>
        <taxon>Kitasatosporales</taxon>
        <taxon>Streptomycetaceae</taxon>
        <taxon>Embleya</taxon>
    </lineage>
</organism>
<sequence length="391" mass="40833">MRTTGTTGAIAGRLEQLRGELPTRNHNARTVAALAANPGCARRGVLDAAGIEKTVLAERLGFPARYGRSPFAIGRGNVFEARVKADDGRELRRLLAEVLGADPDDGALLDVDGAMGSAGPTGPTTSTDRPGRPGREERVARTREALLRAASGDPDACAILDHPLLPLDVAGRRAYLEPDAMACRVAGRLHVVEIKSFAIIDGSADPGKLASATRQAAVYVHALRGLAEELGLDPESVSTDIVLVCAQDFANRPIAVVLDVRRELATTRRRLARLSGVEELFAELPEGLTFDVAEERVGAAVARVPAAYLPDCLSACELALFCRNEARGCGTGGGVGTLGTSVRGALGGIDDIGTALALADGTRAPEPGQEDVARLLRRAQALRHEALGGVG</sequence>
<reference evidence="2 3" key="1">
    <citation type="submission" date="2017-03" db="EMBL/GenBank/DDBJ databases">
        <title>Draft genome sequence of Streptomyces scabrisporus NF3, endophyte isolated from Amphipterygium adstringens.</title>
        <authorList>
            <person name="Vazquez M."/>
            <person name="Ceapa C.D."/>
            <person name="Rodriguez Luna D."/>
            <person name="Sanchez Esquivel S."/>
        </authorList>
    </citation>
    <scope>NUCLEOTIDE SEQUENCE [LARGE SCALE GENOMIC DNA]</scope>
    <source>
        <strain evidence="2 3">NF3</strain>
    </source>
</reference>
<name>A0A1T3P1L9_9ACTN</name>
<dbReference type="EMBL" id="MWQN01000001">
    <property type="protein sequence ID" value="OPC82842.1"/>
    <property type="molecule type" value="Genomic_DNA"/>
</dbReference>
<comment type="caution">
    <text evidence="2">The sequence shown here is derived from an EMBL/GenBank/DDBJ whole genome shotgun (WGS) entry which is preliminary data.</text>
</comment>
<evidence type="ECO:0000313" key="3">
    <source>
        <dbReference type="Proteomes" id="UP000190037"/>
    </source>
</evidence>
<gene>
    <name evidence="2" type="ORF">B4N89_19570</name>
</gene>
<dbReference type="AlphaFoldDB" id="A0A1T3P1L9"/>
<evidence type="ECO:0000256" key="1">
    <source>
        <dbReference type="SAM" id="MobiDB-lite"/>
    </source>
</evidence>
<evidence type="ECO:0008006" key="4">
    <source>
        <dbReference type="Google" id="ProtNLM"/>
    </source>
</evidence>